<evidence type="ECO:0000256" key="1">
    <source>
        <dbReference type="SAM" id="MobiDB-lite"/>
    </source>
</evidence>
<evidence type="ECO:0000313" key="2">
    <source>
        <dbReference type="EMBL" id="QEZ46785.1"/>
    </source>
</evidence>
<name>A0A5P3VLH2_9BURK</name>
<dbReference type="AlphaFoldDB" id="A0A5P3VLH2"/>
<dbReference type="Pfam" id="PF18982">
    <property type="entry name" value="JetA"/>
    <property type="match status" value="1"/>
</dbReference>
<protein>
    <submittedName>
        <fullName evidence="2">Uncharacterized protein</fullName>
    </submittedName>
</protein>
<proteinExistence type="predicted"/>
<sequence length="497" mass="56170">MAVHDLTDQIRQEKVAERYPPLFKRLPDRLFAPLASANRFQYWSLLCVLHAKRFGPEAPLPPSTGFLMREITADIAEELQYQDWTPEGDDVTPATPLAIRAIMVFNRLRDAGWIRVDRVGVREMVTMAPAVAHFMNRLVEFAHTGPEFVSGKIRSIEANLKLLLDESTDGASLQEAARQSRALLEHVRIAGTNVRDLMLEIGRVDATGEFVRRFFDDYVERMFIGDYKELRTREHPLARRQEILRLVTHIQQTQDLRARLIQWYLEKQAGRDPTRAEAMFERDVQKVEDLRRIDEYLDRLDDEIRRANKLALAYLDYRLRAARPLDELINQAIDAVVKHSSKAAALAPFAPGDCIGGERLASPRVETKRPQPSGLRKQVMSPEQEARARLALMARDRRTMSLPKLAAFVRQKLGEADAVPSTALQVNSIESTRALQVLCTIATANATSSKLLRANARAMSSGFTTVRMEGEEVRSQGISHQPFTIARTTKPAKGGSQ</sequence>
<dbReference type="EMBL" id="CP032519">
    <property type="protein sequence ID" value="QEZ46785.1"/>
    <property type="molecule type" value="Genomic_DNA"/>
</dbReference>
<dbReference type="Proteomes" id="UP000325743">
    <property type="component" value="Chromosome 2"/>
</dbReference>
<reference evidence="2 3" key="1">
    <citation type="submission" date="2018-09" db="EMBL/GenBank/DDBJ databases">
        <title>Complete genome sequence of Cupriavidus oxalaticus T2, a bacterium capable of phenol tolerance and degradation.</title>
        <authorList>
            <person name="Yan J."/>
        </authorList>
    </citation>
    <scope>NUCLEOTIDE SEQUENCE [LARGE SCALE GENOMIC DNA]</scope>
    <source>
        <strain evidence="2 3">T2</strain>
    </source>
</reference>
<organism evidence="2 3">
    <name type="scientific">Cupriavidus oxalaticus</name>
    <dbReference type="NCBI Taxonomy" id="96344"/>
    <lineage>
        <taxon>Bacteria</taxon>
        <taxon>Pseudomonadati</taxon>
        <taxon>Pseudomonadota</taxon>
        <taxon>Betaproteobacteria</taxon>
        <taxon>Burkholderiales</taxon>
        <taxon>Burkholderiaceae</taxon>
        <taxon>Cupriavidus</taxon>
    </lineage>
</organism>
<gene>
    <name evidence="2" type="ORF">D2917_21545</name>
</gene>
<dbReference type="RefSeq" id="WP_151071922.1">
    <property type="nucleotide sequence ID" value="NZ_CP032519.1"/>
</dbReference>
<feature type="region of interest" description="Disordered" evidence="1">
    <location>
        <begin position="473"/>
        <end position="497"/>
    </location>
</feature>
<accession>A0A5P3VLH2</accession>
<dbReference type="InterPro" id="IPR043773">
    <property type="entry name" value="JetA"/>
</dbReference>
<evidence type="ECO:0000313" key="3">
    <source>
        <dbReference type="Proteomes" id="UP000325743"/>
    </source>
</evidence>